<evidence type="ECO:0000256" key="1">
    <source>
        <dbReference type="ARBA" id="ARBA00004141"/>
    </source>
</evidence>
<dbReference type="FunFam" id="1.10.287.950:FF:000001">
    <property type="entry name" value="Methyl-accepting chemotaxis sensory transducer"/>
    <property type="match status" value="1"/>
</dbReference>
<feature type="domain" description="Methyl-accepting transducer" evidence="11">
    <location>
        <begin position="378"/>
        <end position="614"/>
    </location>
</feature>
<evidence type="ECO:0000256" key="10">
    <source>
        <dbReference type="SAM" id="Phobius"/>
    </source>
</evidence>
<evidence type="ECO:0000259" key="11">
    <source>
        <dbReference type="PROSITE" id="PS50111"/>
    </source>
</evidence>
<keyword evidence="5 10" id="KW-0472">Membrane</keyword>
<dbReference type="GO" id="GO:0006935">
    <property type="term" value="P:chemotaxis"/>
    <property type="evidence" value="ECO:0007669"/>
    <property type="project" value="UniProtKB-KW"/>
</dbReference>
<reference evidence="14" key="1">
    <citation type="submission" date="2007-04" db="EMBL/GenBank/DDBJ databases">
        <title>Complete sequence of Pseudomonas mendocina ymp.</title>
        <authorList>
            <consortium name="US DOE Joint Genome Institute"/>
            <person name="Copeland A."/>
            <person name="Lucas S."/>
            <person name="Lapidus A."/>
            <person name="Barry K."/>
            <person name="Glavina del Rio T."/>
            <person name="Dalin E."/>
            <person name="Tice H."/>
            <person name="Pitluck S."/>
            <person name="Kiss H."/>
            <person name="Brettin T."/>
            <person name="Detter J.C."/>
            <person name="Bruce D."/>
            <person name="Han C."/>
            <person name="Schmutz J."/>
            <person name="Larimer F."/>
            <person name="Land M."/>
            <person name="Hauser L."/>
            <person name="Kyrpides N."/>
            <person name="Mikhailova N."/>
            <person name="Hersman L."/>
            <person name="Dubois J."/>
            <person name="Maurice P."/>
            <person name="Richardson P."/>
        </authorList>
    </citation>
    <scope>NUCLEOTIDE SEQUENCE [LARGE SCALE GENOMIC DNA]</scope>
    <source>
        <strain evidence="14">Ymp</strain>
    </source>
</reference>
<evidence type="ECO:0000256" key="7">
    <source>
        <dbReference type="ARBA" id="ARBA00029447"/>
    </source>
</evidence>
<dbReference type="EMBL" id="CP000680">
    <property type="protein sequence ID" value="ABP84465.1"/>
    <property type="molecule type" value="Genomic_DNA"/>
</dbReference>
<keyword evidence="3 10" id="KW-0812">Transmembrane</keyword>
<evidence type="ECO:0000256" key="9">
    <source>
        <dbReference type="SAM" id="Coils"/>
    </source>
</evidence>
<dbReference type="Gene3D" id="1.10.287.950">
    <property type="entry name" value="Methyl-accepting chemotaxis protein"/>
    <property type="match status" value="1"/>
</dbReference>
<evidence type="ECO:0000256" key="4">
    <source>
        <dbReference type="ARBA" id="ARBA00022989"/>
    </source>
</evidence>
<dbReference type="InterPro" id="IPR004090">
    <property type="entry name" value="Chemotax_Me-accpt_rcpt"/>
</dbReference>
<evidence type="ECO:0000256" key="2">
    <source>
        <dbReference type="ARBA" id="ARBA00022500"/>
    </source>
</evidence>
<dbReference type="HOGENOM" id="CLU_000445_107_27_6"/>
<feature type="domain" description="HAMP" evidence="12">
    <location>
        <begin position="321"/>
        <end position="373"/>
    </location>
</feature>
<feature type="domain" description="HBM" evidence="13">
    <location>
        <begin position="45"/>
        <end position="294"/>
    </location>
</feature>
<keyword evidence="4 10" id="KW-1133">Transmembrane helix</keyword>
<dbReference type="SMART" id="SM00304">
    <property type="entry name" value="HAMP"/>
    <property type="match status" value="2"/>
</dbReference>
<evidence type="ECO:0000313" key="14">
    <source>
        <dbReference type="EMBL" id="ABP84465.1"/>
    </source>
</evidence>
<dbReference type="CDD" id="cd06225">
    <property type="entry name" value="HAMP"/>
    <property type="match status" value="1"/>
</dbReference>
<sequence>MFEPAARLFANLAVGKKLFIGFGLVLLLTAAMTGSGFLAVQAVLQGHAQVGQLAQVNQEILQARRLERSFAIEQTPQSAERVRASLLQVQGLLDQLAQNGSGASSRNQTMQQAVAEYLKQFDNYVEQQDKSREARRDMRAAAAETRDQFEVIELDMYDAVRELRLQGDRLRGSDPLTLAETASGLSKRMLDLRGHESLYIIDGSAEALEEWEYVSEDLQTVARSLMVWLNDDQKGAIDTALQALTLYQRSFLYYQQLREQNQATENAMIERARSVVDLAEAAQAAAEQGMLDDSQRALVMLGIMGAAAVVLGLCAALLITRLIVVPLRQSVSFAQRIASGDLSQDIPQQRSDEVGQLFAAMQDMTLSLRNLVGRIGGGVGQIAAAAEQLSAITAQTSAGVQTQKLETEQTATAMHQMAATVQEVAQNAEQASLAARDADLEAQQGNRVVQQAVDQIDSLASEVEQSAEAIAALNQESARIGSVLEVIRNVAEQTNLLALNAAIEAARAGEQGRGFAVVADEVRALAKRAQDSTEEIESLIAGLQRMAKGAVQQMDSSRELTRRTVELAGEAGDALGRITQAVSTIEQMNQQIAAAAEEQSAVAEAINESVTRVRDIGEQSAAATEQTAASSAELARLGGELQELVRQFRT</sequence>
<dbReference type="PRINTS" id="PR00260">
    <property type="entry name" value="CHEMTRNSDUCR"/>
</dbReference>
<keyword evidence="2" id="KW-0145">Chemotaxis</keyword>
<evidence type="ECO:0000256" key="8">
    <source>
        <dbReference type="PROSITE-ProRule" id="PRU00284"/>
    </source>
</evidence>
<dbReference type="PROSITE" id="PS51753">
    <property type="entry name" value="HBM"/>
    <property type="match status" value="1"/>
</dbReference>
<evidence type="ECO:0000256" key="3">
    <source>
        <dbReference type="ARBA" id="ARBA00022692"/>
    </source>
</evidence>
<dbReference type="GO" id="GO:0004888">
    <property type="term" value="F:transmembrane signaling receptor activity"/>
    <property type="evidence" value="ECO:0007669"/>
    <property type="project" value="InterPro"/>
</dbReference>
<keyword evidence="9" id="KW-0175">Coiled coil</keyword>
<comment type="subcellular location">
    <subcellularLocation>
        <location evidence="1">Membrane</location>
        <topology evidence="1">Multi-pass membrane protein</topology>
    </subcellularLocation>
</comment>
<organism evidence="14">
    <name type="scientific">Ectopseudomonas mendocina (strain ymp)</name>
    <name type="common">Pseudomonas mendocina</name>
    <dbReference type="NCBI Taxonomy" id="399739"/>
    <lineage>
        <taxon>Bacteria</taxon>
        <taxon>Pseudomonadati</taxon>
        <taxon>Pseudomonadota</taxon>
        <taxon>Gammaproteobacteria</taxon>
        <taxon>Pseudomonadales</taxon>
        <taxon>Pseudomonadaceae</taxon>
        <taxon>Ectopseudomonas</taxon>
    </lineage>
</organism>
<keyword evidence="6 8" id="KW-0807">Transducer</keyword>
<dbReference type="CDD" id="cd11386">
    <property type="entry name" value="MCP_signal"/>
    <property type="match status" value="1"/>
</dbReference>
<dbReference type="Pfam" id="PF00015">
    <property type="entry name" value="MCPsignal"/>
    <property type="match status" value="1"/>
</dbReference>
<dbReference type="InterPro" id="IPR003660">
    <property type="entry name" value="HAMP_dom"/>
</dbReference>
<evidence type="ECO:0000256" key="5">
    <source>
        <dbReference type="ARBA" id="ARBA00023136"/>
    </source>
</evidence>
<dbReference type="PATRIC" id="fig|399739.8.peg.1725"/>
<dbReference type="SMART" id="SM00283">
    <property type="entry name" value="MA"/>
    <property type="match status" value="1"/>
</dbReference>
<dbReference type="GO" id="GO:0016020">
    <property type="term" value="C:membrane"/>
    <property type="evidence" value="ECO:0007669"/>
    <property type="project" value="UniProtKB-SubCell"/>
</dbReference>
<dbReference type="Pfam" id="PF00672">
    <property type="entry name" value="HAMP"/>
    <property type="match status" value="1"/>
</dbReference>
<dbReference type="STRING" id="399739.Pmen_1701"/>
<evidence type="ECO:0000256" key="6">
    <source>
        <dbReference type="ARBA" id="ARBA00023224"/>
    </source>
</evidence>
<comment type="similarity">
    <text evidence="7">Belongs to the methyl-accepting chemotaxis (MCP) protein family.</text>
</comment>
<dbReference type="SUPFAM" id="SSF58104">
    <property type="entry name" value="Methyl-accepting chemotaxis protein (MCP) signaling domain"/>
    <property type="match status" value="1"/>
</dbReference>
<name>A4XSZ9_ECTM1</name>
<accession>A4XSZ9</accession>
<dbReference type="PANTHER" id="PTHR32089:SF120">
    <property type="entry name" value="METHYL-ACCEPTING CHEMOTAXIS PROTEIN TLPQ"/>
    <property type="match status" value="1"/>
</dbReference>
<dbReference type="SMART" id="SM01358">
    <property type="entry name" value="HBM"/>
    <property type="match status" value="1"/>
</dbReference>
<dbReference type="KEGG" id="pmy:Pmen_1701"/>
<dbReference type="OrthoDB" id="2489132at2"/>
<dbReference type="PROSITE" id="PS50111">
    <property type="entry name" value="CHEMOTAXIS_TRANSDUC_2"/>
    <property type="match status" value="1"/>
</dbReference>
<gene>
    <name evidence="14" type="ordered locus">Pmen_1701</name>
</gene>
<evidence type="ECO:0000259" key="13">
    <source>
        <dbReference type="PROSITE" id="PS51753"/>
    </source>
</evidence>
<feature type="transmembrane region" description="Helical" evidence="10">
    <location>
        <begin position="297"/>
        <end position="319"/>
    </location>
</feature>
<dbReference type="InterPro" id="IPR004089">
    <property type="entry name" value="MCPsignal_dom"/>
</dbReference>
<dbReference type="AlphaFoldDB" id="A4XSZ9"/>
<dbReference type="eggNOG" id="COG0840">
    <property type="taxonomic scope" value="Bacteria"/>
</dbReference>
<dbReference type="PROSITE" id="PS50885">
    <property type="entry name" value="HAMP"/>
    <property type="match status" value="1"/>
</dbReference>
<evidence type="ECO:0000259" key="12">
    <source>
        <dbReference type="PROSITE" id="PS50885"/>
    </source>
</evidence>
<dbReference type="InterPro" id="IPR032255">
    <property type="entry name" value="HBM"/>
</dbReference>
<dbReference type="GO" id="GO:0007165">
    <property type="term" value="P:signal transduction"/>
    <property type="evidence" value="ECO:0007669"/>
    <property type="project" value="UniProtKB-KW"/>
</dbReference>
<proteinExistence type="inferred from homology"/>
<feature type="coiled-coil region" evidence="9">
    <location>
        <begin position="449"/>
        <end position="476"/>
    </location>
</feature>
<protein>
    <submittedName>
        <fullName evidence="14">Methyl-accepting chemotaxis sensory transducer</fullName>
    </submittedName>
</protein>
<dbReference type="PANTHER" id="PTHR32089">
    <property type="entry name" value="METHYL-ACCEPTING CHEMOTAXIS PROTEIN MCPB"/>
    <property type="match status" value="1"/>
</dbReference>